<dbReference type="Proteomes" id="UP000499080">
    <property type="component" value="Unassembled WGS sequence"/>
</dbReference>
<evidence type="ECO:0000313" key="2">
    <source>
        <dbReference type="EMBL" id="GBN71085.1"/>
    </source>
</evidence>
<gene>
    <name evidence="2" type="ORF">AVEN_129433_1</name>
</gene>
<evidence type="ECO:0000259" key="1">
    <source>
        <dbReference type="Pfam" id="PF23055"/>
    </source>
</evidence>
<protein>
    <recommendedName>
        <fullName evidence="1">DUF7041 domain-containing protein</fullName>
    </recommendedName>
</protein>
<evidence type="ECO:0000313" key="3">
    <source>
        <dbReference type="Proteomes" id="UP000499080"/>
    </source>
</evidence>
<proteinExistence type="predicted"/>
<organism evidence="2 3">
    <name type="scientific">Araneus ventricosus</name>
    <name type="common">Orbweaver spider</name>
    <name type="synonym">Epeira ventricosa</name>
    <dbReference type="NCBI Taxonomy" id="182803"/>
    <lineage>
        <taxon>Eukaryota</taxon>
        <taxon>Metazoa</taxon>
        <taxon>Ecdysozoa</taxon>
        <taxon>Arthropoda</taxon>
        <taxon>Chelicerata</taxon>
        <taxon>Arachnida</taxon>
        <taxon>Araneae</taxon>
        <taxon>Araneomorphae</taxon>
        <taxon>Entelegynae</taxon>
        <taxon>Araneoidea</taxon>
        <taxon>Araneidae</taxon>
        <taxon>Araneus</taxon>
    </lineage>
</organism>
<reference evidence="2 3" key="1">
    <citation type="journal article" date="2019" name="Sci. Rep.">
        <title>Orb-weaving spider Araneus ventricosus genome elucidates the spidroin gene catalogue.</title>
        <authorList>
            <person name="Kono N."/>
            <person name="Nakamura H."/>
            <person name="Ohtoshi R."/>
            <person name="Moran D.A.P."/>
            <person name="Shinohara A."/>
            <person name="Yoshida Y."/>
            <person name="Fujiwara M."/>
            <person name="Mori M."/>
            <person name="Tomita M."/>
            <person name="Arakawa K."/>
        </authorList>
    </citation>
    <scope>NUCLEOTIDE SEQUENCE [LARGE SCALE GENOMIC DNA]</scope>
</reference>
<dbReference type="PANTHER" id="PTHR33327">
    <property type="entry name" value="ENDONUCLEASE"/>
    <property type="match status" value="1"/>
</dbReference>
<dbReference type="Pfam" id="PF23055">
    <property type="entry name" value="DUF7041"/>
    <property type="match status" value="1"/>
</dbReference>
<comment type="caution">
    <text evidence="2">The sequence shown here is derived from an EMBL/GenBank/DDBJ whole genome shotgun (WGS) entry which is preliminary data.</text>
</comment>
<feature type="domain" description="DUF7041" evidence="1">
    <location>
        <begin position="24"/>
        <end position="89"/>
    </location>
</feature>
<accession>A0A4Y2R8D5</accession>
<dbReference type="PANTHER" id="PTHR33327:SF3">
    <property type="entry name" value="RNA-DIRECTED DNA POLYMERASE"/>
    <property type="match status" value="1"/>
</dbReference>
<name>A0A4Y2R8D5_ARAVE</name>
<sequence>MKSGKSYKQICQSCQLEAIQGTTIWKRNPKLYFVQIESQSTIAGNYKRRKTKYHHAVEAQNDVTAQVSDIIFNPPEESKYEALKERLIE</sequence>
<dbReference type="EMBL" id="BGPR01015909">
    <property type="protein sequence ID" value="GBN71085.1"/>
    <property type="molecule type" value="Genomic_DNA"/>
</dbReference>
<dbReference type="AlphaFoldDB" id="A0A4Y2R8D5"/>
<keyword evidence="3" id="KW-1185">Reference proteome</keyword>
<dbReference type="InterPro" id="IPR055469">
    <property type="entry name" value="DUF7041"/>
</dbReference>